<dbReference type="PATRIC" id="fig|1150600.3.peg.2688"/>
<dbReference type="AlphaFoldDB" id="R9GQJ7"/>
<reference evidence="2 3" key="1">
    <citation type="journal article" date="2013" name="Genome Announc.">
        <title>Draft Genome Sequence of Arcticibacter svalbardensis Strain MN12-7T, a Member of the Family Sphingobacteriaceae Isolated from an Arctic Soil Sample.</title>
        <authorList>
            <person name="Shivaji S."/>
            <person name="Ara S."/>
            <person name="Prasad S."/>
            <person name="Manasa B.P."/>
            <person name="Begum Z."/>
            <person name="Singh A."/>
            <person name="Kumar Pinnaka A."/>
        </authorList>
    </citation>
    <scope>NUCLEOTIDE SEQUENCE [LARGE SCALE GENOMIC DNA]</scope>
    <source>
        <strain evidence="2 3">MN12-7</strain>
    </source>
</reference>
<evidence type="ECO:0000313" key="3">
    <source>
        <dbReference type="Proteomes" id="UP000014174"/>
    </source>
</evidence>
<name>R9GQJ7_9SPHI</name>
<dbReference type="RefSeq" id="WP_016195946.1">
    <property type="nucleotide sequence ID" value="NZ_AQPN01000098.1"/>
</dbReference>
<keyword evidence="3" id="KW-1185">Reference proteome</keyword>
<dbReference type="GO" id="GO:0016757">
    <property type="term" value="F:glycosyltransferase activity"/>
    <property type="evidence" value="ECO:0007669"/>
    <property type="project" value="InterPro"/>
</dbReference>
<dbReference type="Gene3D" id="3.40.50.2000">
    <property type="entry name" value="Glycogen Phosphorylase B"/>
    <property type="match status" value="1"/>
</dbReference>
<organism evidence="2 3">
    <name type="scientific">Arcticibacter svalbardensis MN12-7</name>
    <dbReference type="NCBI Taxonomy" id="1150600"/>
    <lineage>
        <taxon>Bacteria</taxon>
        <taxon>Pseudomonadati</taxon>
        <taxon>Bacteroidota</taxon>
        <taxon>Sphingobacteriia</taxon>
        <taxon>Sphingobacteriales</taxon>
        <taxon>Sphingobacteriaceae</taxon>
        <taxon>Arcticibacter</taxon>
    </lineage>
</organism>
<evidence type="ECO:0000313" key="2">
    <source>
        <dbReference type="EMBL" id="EOR94102.1"/>
    </source>
</evidence>
<dbReference type="EMBL" id="AQPN01000098">
    <property type="protein sequence ID" value="EOR94102.1"/>
    <property type="molecule type" value="Genomic_DNA"/>
</dbReference>
<dbReference type="Pfam" id="PF00534">
    <property type="entry name" value="Glycos_transf_1"/>
    <property type="match status" value="1"/>
</dbReference>
<feature type="domain" description="Glycosyl transferase family 1" evidence="1">
    <location>
        <begin position="160"/>
        <end position="281"/>
    </location>
</feature>
<proteinExistence type="predicted"/>
<protein>
    <recommendedName>
        <fullName evidence="1">Glycosyl transferase family 1 domain-containing protein</fullName>
    </recommendedName>
</protein>
<dbReference type="eggNOG" id="COG0438">
    <property type="taxonomic scope" value="Bacteria"/>
</dbReference>
<gene>
    <name evidence="2" type="ORF">ADIARSV_2715</name>
</gene>
<comment type="caution">
    <text evidence="2">The sequence shown here is derived from an EMBL/GenBank/DDBJ whole genome shotgun (WGS) entry which is preliminary data.</text>
</comment>
<accession>R9GQJ7</accession>
<dbReference type="InterPro" id="IPR001296">
    <property type="entry name" value="Glyco_trans_1"/>
</dbReference>
<dbReference type="SUPFAM" id="SSF53756">
    <property type="entry name" value="UDP-Glycosyltransferase/glycogen phosphorylase"/>
    <property type="match status" value="1"/>
</dbReference>
<dbReference type="OrthoDB" id="9790710at2"/>
<sequence>MKISFYPESTRQNKYSEIITSLLKGKGVKIYSLSYVFSGFAAFKKVKVVHLNWYENLNEPTRFAVFSVFFKRMMKLIALRVFGKKVIWTMHNKMPHDKSMMFFKKTLLYALVKLSNTIIIHSRVSEVILRKISKSAFAKIRYIPHPDYIGVYGDIELSFDHSTGSKVLKLLFLGAVKPYKNIELLIDVISQFDHDVFLTIAGQPQNVDYQDLLVNYAKNNVNVHLDLKFIPDEKLPFYIAQCDLLVMPYDMRSSLNSGSVILAFSYKKTVICPRIGTILDMQNQENILSYTYTSDLEHFDALTEVISRAVEMKKTTNDIFEEYGERIYNDVVIQNNKDKVIRLLMAEYDKF</sequence>
<dbReference type="Proteomes" id="UP000014174">
    <property type="component" value="Unassembled WGS sequence"/>
</dbReference>
<dbReference type="STRING" id="1150600.ADIARSV_2715"/>
<evidence type="ECO:0000259" key="1">
    <source>
        <dbReference type="Pfam" id="PF00534"/>
    </source>
</evidence>